<evidence type="ECO:0000259" key="6">
    <source>
        <dbReference type="Pfam" id="PF09734"/>
    </source>
</evidence>
<dbReference type="FunFam" id="3.30.200.160:FF:000002">
    <property type="entry name" value="Transcription factor IIIC, subunit 5"/>
    <property type="match status" value="1"/>
</dbReference>
<feature type="domain" description="Transcription factor IIIC subunit 5 HTH" evidence="6">
    <location>
        <begin position="161"/>
        <end position="306"/>
    </location>
</feature>
<reference evidence="8" key="2">
    <citation type="journal article" date="2023" name="Science">
        <title>Genomic signatures of disease resistance in endangered staghorn corals.</title>
        <authorList>
            <person name="Vollmer S.V."/>
            <person name="Selwyn J.D."/>
            <person name="Despard B.A."/>
            <person name="Roesel C.L."/>
        </authorList>
    </citation>
    <scope>NUCLEOTIDE SEQUENCE</scope>
    <source>
        <strain evidence="8">K2</strain>
    </source>
</reference>
<dbReference type="GO" id="GO:0000127">
    <property type="term" value="C:transcription factor TFIIIC complex"/>
    <property type="evidence" value="ECO:0007669"/>
    <property type="project" value="InterPro"/>
</dbReference>
<gene>
    <name evidence="8" type="ORF">P5673_008792</name>
</gene>
<evidence type="ECO:0000256" key="3">
    <source>
        <dbReference type="ARBA" id="ARBA00023163"/>
    </source>
</evidence>
<dbReference type="Pfam" id="PF09734">
    <property type="entry name" value="Tau95"/>
    <property type="match status" value="1"/>
</dbReference>
<feature type="domain" description="Transcription factor IIIC subunit Tfc1/Sfc1 triple barrel" evidence="7">
    <location>
        <begin position="33"/>
        <end position="136"/>
    </location>
</feature>
<dbReference type="Pfam" id="PF17682">
    <property type="entry name" value="Tau95_N"/>
    <property type="match status" value="1"/>
</dbReference>
<accession>A0AAD9VAK5</accession>
<dbReference type="EMBL" id="JARQWQ010000015">
    <property type="protein sequence ID" value="KAK2567017.1"/>
    <property type="molecule type" value="Genomic_DNA"/>
</dbReference>
<evidence type="ECO:0000256" key="2">
    <source>
        <dbReference type="ARBA" id="ARBA00023125"/>
    </source>
</evidence>
<evidence type="ECO:0000256" key="1">
    <source>
        <dbReference type="ARBA" id="ARBA00004123"/>
    </source>
</evidence>
<keyword evidence="2" id="KW-0238">DNA-binding</keyword>
<dbReference type="Gene3D" id="3.30.200.160">
    <property type="entry name" value="TFIIIC, subcomplex tauA, subunit Sfc1, barrel domain"/>
    <property type="match status" value="1"/>
</dbReference>
<feature type="region of interest" description="Disordered" evidence="5">
    <location>
        <begin position="170"/>
        <end position="205"/>
    </location>
</feature>
<organism evidence="8 9">
    <name type="scientific">Acropora cervicornis</name>
    <name type="common">Staghorn coral</name>
    <dbReference type="NCBI Taxonomy" id="6130"/>
    <lineage>
        <taxon>Eukaryota</taxon>
        <taxon>Metazoa</taxon>
        <taxon>Cnidaria</taxon>
        <taxon>Anthozoa</taxon>
        <taxon>Hexacorallia</taxon>
        <taxon>Scleractinia</taxon>
        <taxon>Astrocoeniina</taxon>
        <taxon>Acroporidae</taxon>
        <taxon>Acropora</taxon>
    </lineage>
</organism>
<dbReference type="InterPro" id="IPR019136">
    <property type="entry name" value="TF_IIIC_su-5_HTH"/>
</dbReference>
<comment type="subcellular location">
    <subcellularLocation>
        <location evidence="1">Nucleus</location>
    </subcellularLocation>
</comment>
<dbReference type="PANTHER" id="PTHR13230:SF5">
    <property type="entry name" value="GENERAL TRANSCRIPTION FACTOR 3C POLYPEPTIDE 5"/>
    <property type="match status" value="1"/>
</dbReference>
<comment type="caution">
    <text evidence="8">The sequence shown here is derived from an EMBL/GenBank/DDBJ whole genome shotgun (WGS) entry which is preliminary data.</text>
</comment>
<dbReference type="AlphaFoldDB" id="A0AAD9VAK5"/>
<dbReference type="InterPro" id="IPR040454">
    <property type="entry name" value="TF_IIIC_Tfc1/Sfc1"/>
</dbReference>
<feature type="region of interest" description="Disordered" evidence="5">
    <location>
        <begin position="1"/>
        <end position="20"/>
    </location>
</feature>
<reference evidence="8" key="1">
    <citation type="journal article" date="2023" name="G3 (Bethesda)">
        <title>Whole genome assembly and annotation of the endangered Caribbean coral Acropora cervicornis.</title>
        <authorList>
            <person name="Selwyn J.D."/>
            <person name="Vollmer S.V."/>
        </authorList>
    </citation>
    <scope>NUCLEOTIDE SEQUENCE</scope>
    <source>
        <strain evidence="8">K2</strain>
    </source>
</reference>
<sequence length="479" mass="54419">MAENIDQNSEQNGDVSSRIDNGRITFNTTKFVGIDYPGFIKDENRMLETLGGEDTVTRTYSISGRRLELSFRPRDPYCHAVCADRYPTANLLLRVKQRKKKRREGSEPPEVKYEQEILGIVANTFKFQVMADFQYLVPDMPDFLAQVKDGDALNQDIPLHLPPPVFARFDNPADYNYRPEPQTGKGSTHAVKDNEEDRLAGTRTRTRRPVNAIAVNFSMAEVPSKPNSKALEAASKIKDGLVEDMTKLFANRPIWSRAALQCHIQGASQERLKQLLASVSYYWLNGPWRALWTRIGYDPRKHPGAKIDLYTYTLPNLIGKATLKGSLVKEAVMINSDDKSDQDKQVQDLPYVFTPNKMPVQKQLFYQLCDLHDPEIQRLISLNDGQENHCHERDGWCLPGTSDKIREILYQRTTALAERLKKQEGEGTEVLSPQSLSSLSGDPDLWGGHEGVQNFLEMLEQDDDIEAYDIFDDFAEGED</sequence>
<evidence type="ECO:0000256" key="4">
    <source>
        <dbReference type="ARBA" id="ARBA00023242"/>
    </source>
</evidence>
<dbReference type="GO" id="GO:0001002">
    <property type="term" value="F:RNA polymerase III type 1 promoter sequence-specific DNA binding"/>
    <property type="evidence" value="ECO:0007669"/>
    <property type="project" value="TreeGrafter"/>
</dbReference>
<feature type="compositionally biased region" description="Basic and acidic residues" evidence="5">
    <location>
        <begin position="190"/>
        <end position="200"/>
    </location>
</feature>
<protein>
    <submittedName>
        <fullName evidence="8">General transcription factor 3C polypeptide 5</fullName>
    </submittedName>
</protein>
<keyword evidence="3" id="KW-0804">Transcription</keyword>
<dbReference type="GO" id="GO:0005634">
    <property type="term" value="C:nucleus"/>
    <property type="evidence" value="ECO:0007669"/>
    <property type="project" value="UniProtKB-SubCell"/>
</dbReference>
<dbReference type="PANTHER" id="PTHR13230">
    <property type="entry name" value="GENERAL TRANSCRIPTION FACTOR IIIC, POLYPEPTIDE 5"/>
    <property type="match status" value="1"/>
</dbReference>
<name>A0AAD9VAK5_ACRCE</name>
<evidence type="ECO:0000259" key="7">
    <source>
        <dbReference type="Pfam" id="PF17682"/>
    </source>
</evidence>
<dbReference type="InterPro" id="IPR041499">
    <property type="entry name" value="Tfc1/Sfc1_N"/>
</dbReference>
<proteinExistence type="predicted"/>
<dbReference type="GO" id="GO:0006384">
    <property type="term" value="P:transcription initiation at RNA polymerase III promoter"/>
    <property type="evidence" value="ECO:0007669"/>
    <property type="project" value="InterPro"/>
</dbReference>
<dbReference type="GO" id="GO:0001003">
    <property type="term" value="F:RNA polymerase III type 2 promoter sequence-specific DNA binding"/>
    <property type="evidence" value="ECO:0007669"/>
    <property type="project" value="TreeGrafter"/>
</dbReference>
<dbReference type="InterPro" id="IPR042536">
    <property type="entry name" value="TFIIIC_tauA_Sfc1"/>
</dbReference>
<evidence type="ECO:0000256" key="5">
    <source>
        <dbReference type="SAM" id="MobiDB-lite"/>
    </source>
</evidence>
<evidence type="ECO:0000313" key="9">
    <source>
        <dbReference type="Proteomes" id="UP001249851"/>
    </source>
</evidence>
<dbReference type="Proteomes" id="UP001249851">
    <property type="component" value="Unassembled WGS sequence"/>
</dbReference>
<evidence type="ECO:0000313" key="8">
    <source>
        <dbReference type="EMBL" id="KAK2567017.1"/>
    </source>
</evidence>
<keyword evidence="9" id="KW-1185">Reference proteome</keyword>
<keyword evidence="4" id="KW-0539">Nucleus</keyword>